<dbReference type="PANTHER" id="PTHR42939">
    <property type="entry name" value="ABC TRANSPORTER ATP-BINDING PROTEIN ALBC-RELATED"/>
    <property type="match status" value="1"/>
</dbReference>
<dbReference type="InterPro" id="IPR003439">
    <property type="entry name" value="ABC_transporter-like_ATP-bd"/>
</dbReference>
<comment type="caution">
    <text evidence="5">The sequence shown here is derived from an EMBL/GenBank/DDBJ whole genome shotgun (WGS) entry which is preliminary data.</text>
</comment>
<keyword evidence="6" id="KW-1185">Reference proteome</keyword>
<dbReference type="RefSeq" id="WP_377344496.1">
    <property type="nucleotide sequence ID" value="NZ_JBHLTP010000001.1"/>
</dbReference>
<feature type="domain" description="ABC transporter" evidence="4">
    <location>
        <begin position="3"/>
        <end position="228"/>
    </location>
</feature>
<name>A0ABV6LI46_9BACI</name>
<dbReference type="GO" id="GO:0005524">
    <property type="term" value="F:ATP binding"/>
    <property type="evidence" value="ECO:0007669"/>
    <property type="project" value="UniProtKB-KW"/>
</dbReference>
<accession>A0ABV6LI46</accession>
<evidence type="ECO:0000256" key="3">
    <source>
        <dbReference type="ARBA" id="ARBA00022840"/>
    </source>
</evidence>
<gene>
    <name evidence="5" type="ORF">ACFFGV_00245</name>
</gene>
<dbReference type="CDD" id="cd03230">
    <property type="entry name" value="ABC_DR_subfamily_A"/>
    <property type="match status" value="1"/>
</dbReference>
<dbReference type="InterPro" id="IPR003593">
    <property type="entry name" value="AAA+_ATPase"/>
</dbReference>
<dbReference type="InterPro" id="IPR027417">
    <property type="entry name" value="P-loop_NTPase"/>
</dbReference>
<dbReference type="SMART" id="SM00382">
    <property type="entry name" value="AAA"/>
    <property type="match status" value="1"/>
</dbReference>
<proteinExistence type="predicted"/>
<evidence type="ECO:0000256" key="1">
    <source>
        <dbReference type="ARBA" id="ARBA00022448"/>
    </source>
</evidence>
<evidence type="ECO:0000259" key="4">
    <source>
        <dbReference type="PROSITE" id="PS50893"/>
    </source>
</evidence>
<reference evidence="5 6" key="1">
    <citation type="submission" date="2024-09" db="EMBL/GenBank/DDBJ databases">
        <authorList>
            <person name="Sun Q."/>
            <person name="Mori K."/>
        </authorList>
    </citation>
    <scope>NUCLEOTIDE SEQUENCE [LARGE SCALE GENOMIC DNA]</scope>
    <source>
        <strain evidence="5 6">NCAIM B.02529</strain>
    </source>
</reference>
<dbReference type="Pfam" id="PF00005">
    <property type="entry name" value="ABC_tran"/>
    <property type="match status" value="1"/>
</dbReference>
<dbReference type="EMBL" id="JBHLTP010000001">
    <property type="protein sequence ID" value="MFC0522018.1"/>
    <property type="molecule type" value="Genomic_DNA"/>
</dbReference>
<keyword evidence="1" id="KW-0813">Transport</keyword>
<dbReference type="SUPFAM" id="SSF52540">
    <property type="entry name" value="P-loop containing nucleoside triphosphate hydrolases"/>
    <property type="match status" value="1"/>
</dbReference>
<dbReference type="PANTHER" id="PTHR42939:SF1">
    <property type="entry name" value="ABC TRANSPORTER ATP-BINDING PROTEIN ALBC-RELATED"/>
    <property type="match status" value="1"/>
</dbReference>
<sequence>MNIQSKALSKKFGSFYALHDVNLSLEEDKIYGLLGKNGAGKTTLMHLMAGHLLPTSGDILLNGSSPFNNRAITKDVCLINESSNFKRRLKVKDILYIASQFYPNWSADTAERLLKQFNLKPKLNTKGLSKGMESALGIIIGLSSRAKVTILDEPYIGLDASARYTFYDILLEEYEAYPRTIILSTHLIDEVSNLFEEVMILKEGSLLLHEPADELIEKSLHISGKKEVVDAFCEGKHILGVKEMMGRKTANLFDENLSIEEAVSMGLEAERMTIQDITVHLSGSEEELSHA</sequence>
<dbReference type="InterPro" id="IPR051782">
    <property type="entry name" value="ABC_Transporter_VariousFunc"/>
</dbReference>
<organism evidence="5 6">
    <name type="scientific">Pontibacillus salicampi</name>
    <dbReference type="NCBI Taxonomy" id="1449801"/>
    <lineage>
        <taxon>Bacteria</taxon>
        <taxon>Bacillati</taxon>
        <taxon>Bacillota</taxon>
        <taxon>Bacilli</taxon>
        <taxon>Bacillales</taxon>
        <taxon>Bacillaceae</taxon>
        <taxon>Pontibacillus</taxon>
    </lineage>
</organism>
<keyword evidence="3 5" id="KW-0067">ATP-binding</keyword>
<dbReference type="Proteomes" id="UP001589836">
    <property type="component" value="Unassembled WGS sequence"/>
</dbReference>
<evidence type="ECO:0000313" key="6">
    <source>
        <dbReference type="Proteomes" id="UP001589836"/>
    </source>
</evidence>
<protein>
    <submittedName>
        <fullName evidence="5">ABC transporter ATP-binding protein</fullName>
    </submittedName>
</protein>
<evidence type="ECO:0000256" key="2">
    <source>
        <dbReference type="ARBA" id="ARBA00022741"/>
    </source>
</evidence>
<dbReference type="Gene3D" id="3.40.50.300">
    <property type="entry name" value="P-loop containing nucleotide triphosphate hydrolases"/>
    <property type="match status" value="1"/>
</dbReference>
<evidence type="ECO:0000313" key="5">
    <source>
        <dbReference type="EMBL" id="MFC0522018.1"/>
    </source>
</evidence>
<keyword evidence="2" id="KW-0547">Nucleotide-binding</keyword>
<dbReference type="PROSITE" id="PS50893">
    <property type="entry name" value="ABC_TRANSPORTER_2"/>
    <property type="match status" value="1"/>
</dbReference>